<reference evidence="1 2" key="1">
    <citation type="submission" date="2014-01" db="EMBL/GenBank/DDBJ databases">
        <title>Full genme sequencing of cellulolytic bacterium Gynuella sunshinyii YC6258T gen. nov., sp. nov.</title>
        <authorList>
            <person name="Khan H."/>
            <person name="Chung E.J."/>
            <person name="Chung Y.R."/>
        </authorList>
    </citation>
    <scope>NUCLEOTIDE SEQUENCE [LARGE SCALE GENOMIC DNA]</scope>
    <source>
        <strain evidence="1 2">YC6258</strain>
    </source>
</reference>
<dbReference type="AlphaFoldDB" id="A0A0C5VRH7"/>
<keyword evidence="2" id="KW-1185">Reference proteome</keyword>
<dbReference type="KEGG" id="gsn:YC6258_05202"/>
<dbReference type="HOGENOM" id="CLU_2897896_0_0_6"/>
<protein>
    <submittedName>
        <fullName evidence="1">Uncharacterized protein</fullName>
    </submittedName>
</protein>
<proteinExistence type="predicted"/>
<accession>A0A0C5VRH7</accession>
<name>A0A0C5VRH7_9GAMM</name>
<dbReference type="Proteomes" id="UP000032266">
    <property type="component" value="Chromosome"/>
</dbReference>
<dbReference type="EMBL" id="CP007142">
    <property type="protein sequence ID" value="AJQ97232.1"/>
    <property type="molecule type" value="Genomic_DNA"/>
</dbReference>
<evidence type="ECO:0000313" key="2">
    <source>
        <dbReference type="Proteomes" id="UP000032266"/>
    </source>
</evidence>
<sequence length="62" mass="7098">MTFFGVIKNPDCCQPGSWEENRKASAFQSEKLIKLSCYDDYMVNIRDFPCSAVVSYLPFYGS</sequence>
<gene>
    <name evidence="1" type="ORF">YC6258_05202</name>
</gene>
<evidence type="ECO:0000313" key="1">
    <source>
        <dbReference type="EMBL" id="AJQ97232.1"/>
    </source>
</evidence>
<organism evidence="1 2">
    <name type="scientific">Gynuella sunshinyii YC6258</name>
    <dbReference type="NCBI Taxonomy" id="1445510"/>
    <lineage>
        <taxon>Bacteria</taxon>
        <taxon>Pseudomonadati</taxon>
        <taxon>Pseudomonadota</taxon>
        <taxon>Gammaproteobacteria</taxon>
        <taxon>Oceanospirillales</taxon>
        <taxon>Saccharospirillaceae</taxon>
        <taxon>Gynuella</taxon>
    </lineage>
</organism>